<comment type="caution">
    <text evidence="3">The sequence shown here is derived from an EMBL/GenBank/DDBJ whole genome shotgun (WGS) entry which is preliminary data.</text>
</comment>
<evidence type="ECO:0000256" key="1">
    <source>
        <dbReference type="SAM" id="MobiDB-lite"/>
    </source>
</evidence>
<dbReference type="AlphaFoldDB" id="A0A2P8F517"/>
<evidence type="ECO:0000256" key="2">
    <source>
        <dbReference type="SAM" id="SignalP"/>
    </source>
</evidence>
<feature type="chain" id="PRO_5015151753" description="Nickel/cobalt transporter regulator" evidence="2">
    <location>
        <begin position="20"/>
        <end position="183"/>
    </location>
</feature>
<evidence type="ECO:0000313" key="3">
    <source>
        <dbReference type="EMBL" id="PSL16803.1"/>
    </source>
</evidence>
<keyword evidence="2" id="KW-0732">Signal</keyword>
<feature type="region of interest" description="Disordered" evidence="1">
    <location>
        <begin position="21"/>
        <end position="60"/>
    </location>
</feature>
<gene>
    <name evidence="3" type="ORF">CLV44_101203</name>
</gene>
<evidence type="ECO:0000313" key="4">
    <source>
        <dbReference type="Proteomes" id="UP000242133"/>
    </source>
</evidence>
<organism evidence="3 4">
    <name type="scientific">Marinobacterium halophilum</name>
    <dbReference type="NCBI Taxonomy" id="267374"/>
    <lineage>
        <taxon>Bacteria</taxon>
        <taxon>Pseudomonadati</taxon>
        <taxon>Pseudomonadota</taxon>
        <taxon>Gammaproteobacteria</taxon>
        <taxon>Oceanospirillales</taxon>
        <taxon>Oceanospirillaceae</taxon>
        <taxon>Marinobacterium</taxon>
    </lineage>
</organism>
<reference evidence="3 4" key="1">
    <citation type="submission" date="2018-03" db="EMBL/GenBank/DDBJ databases">
        <title>Genomic Encyclopedia of Archaeal and Bacterial Type Strains, Phase II (KMG-II): from individual species to whole genera.</title>
        <authorList>
            <person name="Goeker M."/>
        </authorList>
    </citation>
    <scope>NUCLEOTIDE SEQUENCE [LARGE SCALE GENOMIC DNA]</scope>
    <source>
        <strain evidence="3 4">DSM 17586</strain>
    </source>
</reference>
<dbReference type="RefSeq" id="WP_106590239.1">
    <property type="nucleotide sequence ID" value="NZ_PYGI01000001.1"/>
</dbReference>
<name>A0A2P8F517_9GAMM</name>
<feature type="signal peptide" evidence="2">
    <location>
        <begin position="1"/>
        <end position="19"/>
    </location>
</feature>
<evidence type="ECO:0008006" key="5">
    <source>
        <dbReference type="Google" id="ProtNLM"/>
    </source>
</evidence>
<accession>A0A2P8F517</accession>
<proteinExistence type="predicted"/>
<protein>
    <recommendedName>
        <fullName evidence="5">Nickel/cobalt transporter regulator</fullName>
    </recommendedName>
</protein>
<keyword evidence="4" id="KW-1185">Reference proteome</keyword>
<sequence length="183" mass="20981">MKIAIIGLALSVMVAPAWADKPEWADKSKEKQEYRKGEHSDRDDREYRGSERHETRTDARRLSSLTERERYELRDIVLREHYGVRPEGGHYRGLPPGLQKKLERGGRLPPGWQDKVRRGEVLDAELYRSGERLPREYLDRLGHGSEAAELILLGDRIVRVAEGRGTVLDVVELTDKAMDLLGN</sequence>
<dbReference type="Gene3D" id="3.10.450.160">
    <property type="entry name" value="inner membrane protein cigr"/>
    <property type="match status" value="1"/>
</dbReference>
<dbReference type="OrthoDB" id="5739345at2"/>
<dbReference type="Proteomes" id="UP000242133">
    <property type="component" value="Unassembled WGS sequence"/>
</dbReference>
<dbReference type="EMBL" id="PYGI01000001">
    <property type="protein sequence ID" value="PSL16803.1"/>
    <property type="molecule type" value="Genomic_DNA"/>
</dbReference>